<comment type="caution">
    <text evidence="1">The sequence shown here is derived from an EMBL/GenBank/DDBJ whole genome shotgun (WGS) entry which is preliminary data.</text>
</comment>
<dbReference type="EMBL" id="JAAMPI010000538">
    <property type="protein sequence ID" value="KAF4630550.1"/>
    <property type="molecule type" value="Genomic_DNA"/>
</dbReference>
<accession>A0A8H4RKI0</accession>
<dbReference type="AlphaFoldDB" id="A0A8H4RKI0"/>
<name>A0A8H4RKI0_9HELO</name>
<proteinExistence type="predicted"/>
<dbReference type="Proteomes" id="UP000566819">
    <property type="component" value="Unassembled WGS sequence"/>
</dbReference>
<gene>
    <name evidence="1" type="ORF">G7Y89_g7586</name>
</gene>
<organism evidence="1 2">
    <name type="scientific">Cudoniella acicularis</name>
    <dbReference type="NCBI Taxonomy" id="354080"/>
    <lineage>
        <taxon>Eukaryota</taxon>
        <taxon>Fungi</taxon>
        <taxon>Dikarya</taxon>
        <taxon>Ascomycota</taxon>
        <taxon>Pezizomycotina</taxon>
        <taxon>Leotiomycetes</taxon>
        <taxon>Helotiales</taxon>
        <taxon>Tricladiaceae</taxon>
        <taxon>Cudoniella</taxon>
    </lineage>
</organism>
<sequence length="132" mass="14929">MAKSVVTHLKSNTDTDFKRVFEKVFNTKVSDDKPAVEKVLQIMTCIRRLKQAPAVLELQETDVRIYRDEDVLSGDEVENAVINRWKRRGEGKEGYIDDFNGIVEKTKVLGCHNDRVAAATFSTPSRAGDKND</sequence>
<reference evidence="1 2" key="1">
    <citation type="submission" date="2020-03" db="EMBL/GenBank/DDBJ databases">
        <title>Draft Genome Sequence of Cudoniella acicularis.</title>
        <authorList>
            <person name="Buettner E."/>
            <person name="Kellner H."/>
        </authorList>
    </citation>
    <scope>NUCLEOTIDE SEQUENCE [LARGE SCALE GENOMIC DNA]</scope>
    <source>
        <strain evidence="1 2">DSM 108380</strain>
    </source>
</reference>
<evidence type="ECO:0000313" key="1">
    <source>
        <dbReference type="EMBL" id="KAF4630550.1"/>
    </source>
</evidence>
<keyword evidence="2" id="KW-1185">Reference proteome</keyword>
<evidence type="ECO:0000313" key="2">
    <source>
        <dbReference type="Proteomes" id="UP000566819"/>
    </source>
</evidence>
<protein>
    <submittedName>
        <fullName evidence="1">Uncharacterized protein</fullName>
    </submittedName>
</protein>